<dbReference type="Gene3D" id="3.40.50.200">
    <property type="entry name" value="Peptidase S8/S53 domain"/>
    <property type="match status" value="1"/>
</dbReference>
<dbReference type="AlphaFoldDB" id="A0AAV0LRP1"/>
<evidence type="ECO:0000256" key="1">
    <source>
        <dbReference type="ARBA" id="ARBA00004613"/>
    </source>
</evidence>
<comment type="subcellular location">
    <subcellularLocation>
        <location evidence="1">Secreted</location>
    </subcellularLocation>
</comment>
<dbReference type="SUPFAM" id="SSF52743">
    <property type="entry name" value="Subtilisin-like"/>
    <property type="match status" value="1"/>
</dbReference>
<evidence type="ECO:0000256" key="4">
    <source>
        <dbReference type="PROSITE-ProRule" id="PRU01240"/>
    </source>
</evidence>
<sequence length="104" mass="10846">MSLGSDDPQPFFDDALAIGAFHAMKRGVLSSASAGNSGPSPATASNLAPWMLTVAASSMDRKFISQVVLGNGEIYPVSCSISRNEYGAVAVGIRSLFFSSESIR</sequence>
<evidence type="ECO:0000313" key="5">
    <source>
        <dbReference type="EMBL" id="CAI0435778.1"/>
    </source>
</evidence>
<dbReference type="InterPro" id="IPR045051">
    <property type="entry name" value="SBT"/>
</dbReference>
<evidence type="ECO:0008006" key="7">
    <source>
        <dbReference type="Google" id="ProtNLM"/>
    </source>
</evidence>
<comment type="similarity">
    <text evidence="2 4">Belongs to the peptidase S8 family.</text>
</comment>
<evidence type="ECO:0000256" key="2">
    <source>
        <dbReference type="ARBA" id="ARBA00011073"/>
    </source>
</evidence>
<gene>
    <name evidence="5" type="ORF">LITE_LOCUS24826</name>
</gene>
<name>A0AAV0LRP1_9ROSI</name>
<dbReference type="GO" id="GO:0005576">
    <property type="term" value="C:extracellular region"/>
    <property type="evidence" value="ECO:0007669"/>
    <property type="project" value="UniProtKB-SubCell"/>
</dbReference>
<protein>
    <recommendedName>
        <fullName evidence="7">Peptidase S8/S53 domain-containing protein</fullName>
    </recommendedName>
</protein>
<dbReference type="GO" id="GO:0004252">
    <property type="term" value="F:serine-type endopeptidase activity"/>
    <property type="evidence" value="ECO:0007669"/>
    <property type="project" value="InterPro"/>
</dbReference>
<comment type="caution">
    <text evidence="5">The sequence shown here is derived from an EMBL/GenBank/DDBJ whole genome shotgun (WGS) entry which is preliminary data.</text>
</comment>
<evidence type="ECO:0000256" key="3">
    <source>
        <dbReference type="ARBA" id="ARBA00022729"/>
    </source>
</evidence>
<dbReference type="Gene3D" id="3.50.30.30">
    <property type="match status" value="1"/>
</dbReference>
<dbReference type="PANTHER" id="PTHR10795">
    <property type="entry name" value="PROPROTEIN CONVERTASE SUBTILISIN/KEXIN"/>
    <property type="match status" value="1"/>
</dbReference>
<comment type="caution">
    <text evidence="4">Lacks conserved residue(s) required for the propagation of feature annotation.</text>
</comment>
<dbReference type="GO" id="GO:0006508">
    <property type="term" value="P:proteolysis"/>
    <property type="evidence" value="ECO:0007669"/>
    <property type="project" value="InterPro"/>
</dbReference>
<dbReference type="InterPro" id="IPR036852">
    <property type="entry name" value="Peptidase_S8/S53_dom_sf"/>
</dbReference>
<dbReference type="Proteomes" id="UP001154282">
    <property type="component" value="Unassembled WGS sequence"/>
</dbReference>
<keyword evidence="3" id="KW-0732">Signal</keyword>
<organism evidence="5 6">
    <name type="scientific">Linum tenue</name>
    <dbReference type="NCBI Taxonomy" id="586396"/>
    <lineage>
        <taxon>Eukaryota</taxon>
        <taxon>Viridiplantae</taxon>
        <taxon>Streptophyta</taxon>
        <taxon>Embryophyta</taxon>
        <taxon>Tracheophyta</taxon>
        <taxon>Spermatophyta</taxon>
        <taxon>Magnoliopsida</taxon>
        <taxon>eudicotyledons</taxon>
        <taxon>Gunneridae</taxon>
        <taxon>Pentapetalae</taxon>
        <taxon>rosids</taxon>
        <taxon>fabids</taxon>
        <taxon>Malpighiales</taxon>
        <taxon>Linaceae</taxon>
        <taxon>Linum</taxon>
    </lineage>
</organism>
<accession>A0AAV0LRP1</accession>
<proteinExistence type="inferred from homology"/>
<evidence type="ECO:0000313" key="6">
    <source>
        <dbReference type="Proteomes" id="UP001154282"/>
    </source>
</evidence>
<reference evidence="5" key="1">
    <citation type="submission" date="2022-08" db="EMBL/GenBank/DDBJ databases">
        <authorList>
            <person name="Gutierrez-Valencia J."/>
        </authorList>
    </citation>
    <scope>NUCLEOTIDE SEQUENCE</scope>
</reference>
<keyword evidence="6" id="KW-1185">Reference proteome</keyword>
<dbReference type="PROSITE" id="PS51892">
    <property type="entry name" value="SUBTILASE"/>
    <property type="match status" value="1"/>
</dbReference>
<dbReference type="EMBL" id="CAMGYJ010000006">
    <property type="protein sequence ID" value="CAI0435778.1"/>
    <property type="molecule type" value="Genomic_DNA"/>
</dbReference>